<sequence>MAPYCGSCKDYTKLWETSLYARDQAVIVANSLSDQFPNNFISVSPLESIVRERRHCGIFLDIPVSEFAAASFNYKFPFDITVAEVLDLCQLNPIFNSFPVLTCNYASLYLLIWTRFFYDLKVVSSNKTETIMNNHLACQILPLEKPDIIYLRNTAGSSNIPCNIRIVNMEGKLATERKPTNSISQIKDAKFK</sequence>
<reference evidence="1 2" key="1">
    <citation type="submission" date="2019-03" db="EMBL/GenBank/DDBJ databases">
        <title>Single cell metagenomics reveals metabolic interactions within the superorganism composed of flagellate Streblomastix strix and complex community of Bacteroidetes bacteria on its surface.</title>
        <authorList>
            <person name="Treitli S.C."/>
            <person name="Kolisko M."/>
            <person name="Husnik F."/>
            <person name="Keeling P."/>
            <person name="Hampl V."/>
        </authorList>
    </citation>
    <scope>NUCLEOTIDE SEQUENCE [LARGE SCALE GENOMIC DNA]</scope>
    <source>
        <strain evidence="1">ST1C</strain>
    </source>
</reference>
<proteinExistence type="predicted"/>
<dbReference type="Proteomes" id="UP000324800">
    <property type="component" value="Unassembled WGS sequence"/>
</dbReference>
<accession>A0A5J4V820</accession>
<dbReference type="EMBL" id="SNRW01008980">
    <property type="protein sequence ID" value="KAA6378692.1"/>
    <property type="molecule type" value="Genomic_DNA"/>
</dbReference>
<dbReference type="AlphaFoldDB" id="A0A5J4V820"/>
<organism evidence="1 2">
    <name type="scientific">Streblomastix strix</name>
    <dbReference type="NCBI Taxonomy" id="222440"/>
    <lineage>
        <taxon>Eukaryota</taxon>
        <taxon>Metamonada</taxon>
        <taxon>Preaxostyla</taxon>
        <taxon>Oxymonadida</taxon>
        <taxon>Streblomastigidae</taxon>
        <taxon>Streblomastix</taxon>
    </lineage>
</organism>
<protein>
    <submittedName>
        <fullName evidence="1">Uncharacterized protein</fullName>
    </submittedName>
</protein>
<name>A0A5J4V820_9EUKA</name>
<feature type="non-terminal residue" evidence="1">
    <location>
        <position position="192"/>
    </location>
</feature>
<comment type="caution">
    <text evidence="1">The sequence shown here is derived from an EMBL/GenBank/DDBJ whole genome shotgun (WGS) entry which is preliminary data.</text>
</comment>
<gene>
    <name evidence="1" type="ORF">EZS28_025780</name>
</gene>
<evidence type="ECO:0000313" key="2">
    <source>
        <dbReference type="Proteomes" id="UP000324800"/>
    </source>
</evidence>
<evidence type="ECO:0000313" key="1">
    <source>
        <dbReference type="EMBL" id="KAA6378692.1"/>
    </source>
</evidence>